<name>A0A084G7L5_PSEDA</name>
<dbReference type="GO" id="GO:0001228">
    <property type="term" value="F:DNA-binding transcription activator activity, RNA polymerase II-specific"/>
    <property type="evidence" value="ECO:0007669"/>
    <property type="project" value="TreeGrafter"/>
</dbReference>
<dbReference type="GeneID" id="27723847"/>
<dbReference type="PANTHER" id="PTHR47784">
    <property type="entry name" value="STEROL UPTAKE CONTROL PROTEIN 2"/>
    <property type="match status" value="1"/>
</dbReference>
<feature type="region of interest" description="Disordered" evidence="1">
    <location>
        <begin position="128"/>
        <end position="156"/>
    </location>
</feature>
<evidence type="ECO:0000313" key="3">
    <source>
        <dbReference type="Proteomes" id="UP000028545"/>
    </source>
</evidence>
<dbReference type="PANTHER" id="PTHR47784:SF5">
    <property type="entry name" value="STEROL UPTAKE CONTROL PROTEIN 2"/>
    <property type="match status" value="1"/>
</dbReference>
<dbReference type="Proteomes" id="UP000028545">
    <property type="component" value="Unassembled WGS sequence"/>
</dbReference>
<dbReference type="OrthoDB" id="5295362at2759"/>
<dbReference type="RefSeq" id="XP_016643126.1">
    <property type="nucleotide sequence ID" value="XM_016787247.1"/>
</dbReference>
<organism evidence="2 3">
    <name type="scientific">Pseudallescheria apiosperma</name>
    <name type="common">Scedosporium apiospermum</name>
    <dbReference type="NCBI Taxonomy" id="563466"/>
    <lineage>
        <taxon>Eukaryota</taxon>
        <taxon>Fungi</taxon>
        <taxon>Dikarya</taxon>
        <taxon>Ascomycota</taxon>
        <taxon>Pezizomycotina</taxon>
        <taxon>Sordariomycetes</taxon>
        <taxon>Hypocreomycetidae</taxon>
        <taxon>Microascales</taxon>
        <taxon>Microascaceae</taxon>
        <taxon>Scedosporium</taxon>
    </lineage>
</organism>
<dbReference type="EMBL" id="JOWA01000094">
    <property type="protein sequence ID" value="KEZ43327.1"/>
    <property type="molecule type" value="Genomic_DNA"/>
</dbReference>
<dbReference type="VEuPathDB" id="FungiDB:SAPIO_CDS4775"/>
<comment type="caution">
    <text evidence="2">The sequence shown here is derived from an EMBL/GenBank/DDBJ whole genome shotgun (WGS) entry which is preliminary data.</text>
</comment>
<protein>
    <submittedName>
        <fullName evidence="2">Uncharacterized protein</fullName>
    </submittedName>
</protein>
<accession>A0A084G7L5</accession>
<proteinExistence type="predicted"/>
<dbReference type="HOGENOM" id="CLU_1687691_0_0_1"/>
<reference evidence="2 3" key="1">
    <citation type="journal article" date="2014" name="Genome Announc.">
        <title>Draft genome sequence of the pathogenic fungus Scedosporium apiospermum.</title>
        <authorList>
            <person name="Vandeputte P."/>
            <person name="Ghamrawi S."/>
            <person name="Rechenmann M."/>
            <person name="Iltis A."/>
            <person name="Giraud S."/>
            <person name="Fleury M."/>
            <person name="Thornton C."/>
            <person name="Delhaes L."/>
            <person name="Meyer W."/>
            <person name="Papon N."/>
            <person name="Bouchara J.P."/>
        </authorList>
    </citation>
    <scope>NUCLEOTIDE SEQUENCE [LARGE SCALE GENOMIC DNA]</scope>
    <source>
        <strain evidence="2 3">IHEM 14462</strain>
    </source>
</reference>
<dbReference type="AlphaFoldDB" id="A0A084G7L5"/>
<evidence type="ECO:0000313" key="2">
    <source>
        <dbReference type="EMBL" id="KEZ43327.1"/>
    </source>
</evidence>
<dbReference type="InterPro" id="IPR053157">
    <property type="entry name" value="Sterol_Uptake_Regulator"/>
</dbReference>
<sequence length="156" mass="17368">MHGILAIAAQHKAHLLPLHRETYVTLAAYHQAHGLEGFMPHLNNVSEENWESLFCFGSLVIMYASLLPARSESGRLPAPISDILELFSYVKGIQAVFEPFFDYLRRSLLAPLIHGVWIADPGKWTRTPTPTSERITQTLYGTSSTSQGSSPTRAFT</sequence>
<evidence type="ECO:0000256" key="1">
    <source>
        <dbReference type="SAM" id="MobiDB-lite"/>
    </source>
</evidence>
<gene>
    <name evidence="2" type="ORF">SAPIO_CDS4775</name>
</gene>
<feature type="compositionally biased region" description="Low complexity" evidence="1">
    <location>
        <begin position="136"/>
        <end position="156"/>
    </location>
</feature>
<dbReference type="KEGG" id="sapo:SAPIO_CDS4775"/>
<keyword evidence="3" id="KW-1185">Reference proteome</keyword>